<dbReference type="SUPFAM" id="SSF57903">
    <property type="entry name" value="FYVE/PHD zinc finger"/>
    <property type="match status" value="1"/>
</dbReference>
<reference evidence="6 7" key="1">
    <citation type="submission" date="2014-04" db="EMBL/GenBank/DDBJ databases">
        <title>Comparative Genomics of Cryptosporidium Species.</title>
        <authorList>
            <person name="Silva J.C."/>
            <person name="Su Q."/>
            <person name="Chalmers R."/>
            <person name="Chibucos M.C."/>
            <person name="Elwin K."/>
            <person name="Godinez A."/>
            <person name="Guo F."/>
            <person name="Huynh K."/>
            <person name="Orvis J."/>
            <person name="Ott S."/>
            <person name="Sadzewicz L."/>
            <person name="Sengamalay N."/>
            <person name="Shetty A."/>
            <person name="Sun M."/>
            <person name="Tallon L."/>
            <person name="Xiao L."/>
            <person name="Zhang H."/>
            <person name="Fraser C.M."/>
            <person name="Zhu G."/>
            <person name="Kissinger J."/>
            <person name="Widmer G."/>
        </authorList>
    </citation>
    <scope>NUCLEOTIDE SEQUENCE [LARGE SCALE GENOMIC DNA]</scope>
    <source>
        <strain evidence="6 7">UKMEL1</strain>
    </source>
</reference>
<accession>A0A2P4YW76</accession>
<evidence type="ECO:0000313" key="6">
    <source>
        <dbReference type="EMBL" id="POM82069.1"/>
    </source>
</evidence>
<dbReference type="InterPro" id="IPR011011">
    <property type="entry name" value="Znf_FYVE_PHD"/>
</dbReference>
<dbReference type="InterPro" id="IPR013083">
    <property type="entry name" value="Znf_RING/FYVE/PHD"/>
</dbReference>
<dbReference type="OrthoDB" id="20839at2759"/>
<evidence type="ECO:0000256" key="4">
    <source>
        <dbReference type="PROSITE-ProRule" id="PRU00146"/>
    </source>
</evidence>
<dbReference type="Proteomes" id="UP000236928">
    <property type="component" value="Unassembled WGS sequence"/>
</dbReference>
<gene>
    <name evidence="6" type="ORF">CmeUKMEL1_00550</name>
</gene>
<organism evidence="6 7">
    <name type="scientific">Cryptosporidium meleagridis</name>
    <dbReference type="NCBI Taxonomy" id="93969"/>
    <lineage>
        <taxon>Eukaryota</taxon>
        <taxon>Sar</taxon>
        <taxon>Alveolata</taxon>
        <taxon>Apicomplexa</taxon>
        <taxon>Conoidasida</taxon>
        <taxon>Coccidia</taxon>
        <taxon>Eucoccidiorida</taxon>
        <taxon>Eimeriorina</taxon>
        <taxon>Cryptosporidiidae</taxon>
        <taxon>Cryptosporidium</taxon>
    </lineage>
</organism>
<dbReference type="VEuPathDB" id="CryptoDB:CmeUKMEL1_00550"/>
<dbReference type="Gene3D" id="3.30.40.10">
    <property type="entry name" value="Zinc/RING finger domain, C3HC4 (zinc finger)"/>
    <property type="match status" value="1"/>
</dbReference>
<dbReference type="PROSITE" id="PS50016">
    <property type="entry name" value="ZF_PHD_2"/>
    <property type="match status" value="1"/>
</dbReference>
<evidence type="ECO:0000313" key="7">
    <source>
        <dbReference type="Proteomes" id="UP000236928"/>
    </source>
</evidence>
<evidence type="ECO:0000256" key="3">
    <source>
        <dbReference type="ARBA" id="ARBA00022833"/>
    </source>
</evidence>
<name>A0A2P4YW76_9CRYT</name>
<comment type="caution">
    <text evidence="6">The sequence shown here is derived from an EMBL/GenBank/DDBJ whole genome shotgun (WGS) entry which is preliminary data.</text>
</comment>
<keyword evidence="3" id="KW-0862">Zinc</keyword>
<keyword evidence="7" id="KW-1185">Reference proteome</keyword>
<dbReference type="EMBL" id="JIBK01000002">
    <property type="protein sequence ID" value="POM82069.1"/>
    <property type="molecule type" value="Genomic_DNA"/>
</dbReference>
<dbReference type="InterPro" id="IPR019787">
    <property type="entry name" value="Znf_PHD-finger"/>
</dbReference>
<dbReference type="GO" id="GO:0008270">
    <property type="term" value="F:zinc ion binding"/>
    <property type="evidence" value="ECO:0007669"/>
    <property type="project" value="UniProtKB-KW"/>
</dbReference>
<keyword evidence="1" id="KW-0479">Metal-binding</keyword>
<sequence length="697" mass="80865">MSSSQGNFENGEIKHDGRAIDQDFIKKFAMFINILNTSQNNKESVADIRTVNELEKDFLGHSMFQGCTQTSDYIFNTQEKFSSNLLEKANNSNDYNNHNNSASPVHELGNQNFITLEALKGKMSQDVTFDSDFKNKSKNNLDLNWQEGKVSIKKGKIKVECNYAFTPTKSSLRVRCIYCKKIYFSVKGFISHRGRCIYYKAFQNTQYENISQNCKNNNSNKYLPNSKEKSFQNNQILNSLVNTQYTDNSQYNSKINSGLQTTTNEDTILFNYNTENRFHFEDKEMDHLSTQNKLRKAANENNHIFELDKIFNLNSNKSESSKKSNGKIEDTIFYNDKIDVENFKMHLYSAISCLPKYIVAKILKRRNPGISISIDEKSEEDITKEELIDMIFVGTGQKTLQNNSDLKSKTNEKLLEQKNFLNNSRSEKTEKIELELESIKSESNSINNIKDENFQLNIPVFFRHSLPKDSEWKCYICKAPRNGKESMNMCVNCGYIYHLTCQSQANKITKNDWFCDYCKTHGNKLKPGSKFQIGELVWVNYKSTFWPAQIMEFSKEQFEVFIFHIEKRIEKSSNEILPWSKGIISIDGLASKGTFVRESTSSIMHWQSVYKAIKYYLNSLRTKQRRLPQINKKKNGSYEFKNDDKKKKKIDNIASNDSSSEKRVFHPITSEINDGLEQYSNEISFLDVLPHINTQNN</sequence>
<keyword evidence="2 4" id="KW-0863">Zinc-finger</keyword>
<feature type="domain" description="PHD-type" evidence="5">
    <location>
        <begin position="471"/>
        <end position="521"/>
    </location>
</feature>
<protein>
    <recommendedName>
        <fullName evidence="5">PHD-type domain-containing protein</fullName>
    </recommendedName>
</protein>
<evidence type="ECO:0000256" key="2">
    <source>
        <dbReference type="ARBA" id="ARBA00022771"/>
    </source>
</evidence>
<proteinExistence type="predicted"/>
<evidence type="ECO:0000259" key="5">
    <source>
        <dbReference type="PROSITE" id="PS50016"/>
    </source>
</evidence>
<evidence type="ECO:0000256" key="1">
    <source>
        <dbReference type="ARBA" id="ARBA00022723"/>
    </source>
</evidence>
<dbReference type="AlphaFoldDB" id="A0A2P4YW76"/>
<dbReference type="CDD" id="cd15489">
    <property type="entry name" value="PHD_SF"/>
    <property type="match status" value="1"/>
</dbReference>